<evidence type="ECO:0000256" key="7">
    <source>
        <dbReference type="ARBA" id="ARBA00023239"/>
    </source>
</evidence>
<dbReference type="InterPro" id="IPR029787">
    <property type="entry name" value="Nucleotide_cyclase"/>
</dbReference>
<feature type="domain" description="Protein kinase" evidence="9">
    <location>
        <begin position="1"/>
        <end position="174"/>
    </location>
</feature>
<dbReference type="EC" id="4.6.1.2" evidence="2"/>
<dbReference type="AlphaFoldDB" id="A0AAD2PWX1"/>
<keyword evidence="5" id="KW-1133">Transmembrane helix</keyword>
<evidence type="ECO:0000256" key="4">
    <source>
        <dbReference type="ARBA" id="ARBA00022741"/>
    </source>
</evidence>
<dbReference type="Proteomes" id="UP001295423">
    <property type="component" value="Unassembled WGS sequence"/>
</dbReference>
<dbReference type="Gene3D" id="3.30.70.1230">
    <property type="entry name" value="Nucleotide cyclase"/>
    <property type="match status" value="1"/>
</dbReference>
<feature type="domain" description="Guanylate cyclase" evidence="10">
    <location>
        <begin position="225"/>
        <end position="357"/>
    </location>
</feature>
<dbReference type="Pfam" id="PF07714">
    <property type="entry name" value="PK_Tyr_Ser-Thr"/>
    <property type="match status" value="2"/>
</dbReference>
<comment type="caution">
    <text evidence="11">The sequence shown here is derived from an EMBL/GenBank/DDBJ whole genome shotgun (WGS) entry which is preliminary data.</text>
</comment>
<evidence type="ECO:0000256" key="2">
    <source>
        <dbReference type="ARBA" id="ARBA00012202"/>
    </source>
</evidence>
<name>A0AAD2PWX1_9STRA</name>
<dbReference type="SUPFAM" id="SSF56112">
    <property type="entry name" value="Protein kinase-like (PK-like)"/>
    <property type="match status" value="1"/>
</dbReference>
<dbReference type="Gene3D" id="1.10.510.10">
    <property type="entry name" value="Transferase(Phosphotransferase) domain 1"/>
    <property type="match status" value="2"/>
</dbReference>
<reference evidence="11" key="1">
    <citation type="submission" date="2023-08" db="EMBL/GenBank/DDBJ databases">
        <authorList>
            <person name="Audoor S."/>
            <person name="Bilcke G."/>
        </authorList>
    </citation>
    <scope>NUCLEOTIDE SEQUENCE</scope>
</reference>
<dbReference type="GO" id="GO:0004383">
    <property type="term" value="F:guanylate cyclase activity"/>
    <property type="evidence" value="ECO:0007669"/>
    <property type="project" value="UniProtKB-EC"/>
</dbReference>
<protein>
    <recommendedName>
        <fullName evidence="2">guanylate cyclase</fullName>
        <ecNumber evidence="2">4.6.1.2</ecNumber>
    </recommendedName>
</protein>
<evidence type="ECO:0000313" key="11">
    <source>
        <dbReference type="EMBL" id="CAJ1963245.1"/>
    </source>
</evidence>
<evidence type="ECO:0000256" key="5">
    <source>
        <dbReference type="ARBA" id="ARBA00022989"/>
    </source>
</evidence>
<accession>A0AAD2PWX1</accession>
<keyword evidence="6" id="KW-0472">Membrane</keyword>
<dbReference type="InterPro" id="IPR001245">
    <property type="entry name" value="Ser-Thr/Tyr_kinase_cat_dom"/>
</dbReference>
<proteinExistence type="predicted"/>
<dbReference type="GO" id="GO:0001653">
    <property type="term" value="F:peptide receptor activity"/>
    <property type="evidence" value="ECO:0007669"/>
    <property type="project" value="TreeGrafter"/>
</dbReference>
<dbReference type="PROSITE" id="PS50011">
    <property type="entry name" value="PROTEIN_KINASE_DOM"/>
    <property type="match status" value="1"/>
</dbReference>
<comment type="subcellular location">
    <subcellularLocation>
        <location evidence="1">Membrane</location>
        <topology evidence="1">Single-pass membrane protein</topology>
    </subcellularLocation>
</comment>
<evidence type="ECO:0000256" key="1">
    <source>
        <dbReference type="ARBA" id="ARBA00004167"/>
    </source>
</evidence>
<evidence type="ECO:0000259" key="9">
    <source>
        <dbReference type="PROSITE" id="PS50011"/>
    </source>
</evidence>
<dbReference type="InterPro" id="IPR050401">
    <property type="entry name" value="Cyclic_nucleotide_synthase"/>
</dbReference>
<dbReference type="PANTHER" id="PTHR11920">
    <property type="entry name" value="GUANYLYL CYCLASE"/>
    <property type="match status" value="1"/>
</dbReference>
<dbReference type="GO" id="GO:0005886">
    <property type="term" value="C:plasma membrane"/>
    <property type="evidence" value="ECO:0007669"/>
    <property type="project" value="TreeGrafter"/>
</dbReference>
<dbReference type="InterPro" id="IPR000719">
    <property type="entry name" value="Prot_kinase_dom"/>
</dbReference>
<evidence type="ECO:0000313" key="12">
    <source>
        <dbReference type="Proteomes" id="UP001295423"/>
    </source>
</evidence>
<dbReference type="SMART" id="SM00220">
    <property type="entry name" value="S_TKc"/>
    <property type="match status" value="1"/>
</dbReference>
<evidence type="ECO:0000256" key="8">
    <source>
        <dbReference type="ARBA" id="ARBA00023293"/>
    </source>
</evidence>
<keyword evidence="4" id="KW-0547">Nucleotide-binding</keyword>
<dbReference type="CDD" id="cd07302">
    <property type="entry name" value="CHD"/>
    <property type="match status" value="1"/>
</dbReference>
<evidence type="ECO:0000256" key="6">
    <source>
        <dbReference type="ARBA" id="ARBA00023136"/>
    </source>
</evidence>
<dbReference type="GO" id="GO:0004016">
    <property type="term" value="F:adenylate cyclase activity"/>
    <property type="evidence" value="ECO:0007669"/>
    <property type="project" value="TreeGrafter"/>
</dbReference>
<dbReference type="PROSITE" id="PS50125">
    <property type="entry name" value="GUANYLATE_CYCLASE_2"/>
    <property type="match status" value="1"/>
</dbReference>
<dbReference type="PANTHER" id="PTHR11920:SF335">
    <property type="entry name" value="GUANYLATE CYCLASE"/>
    <property type="match status" value="1"/>
</dbReference>
<dbReference type="EMBL" id="CAKOGP040002136">
    <property type="protein sequence ID" value="CAJ1963245.1"/>
    <property type="molecule type" value="Genomic_DNA"/>
</dbReference>
<sequence length="406" mass="45020">MGAVIDGSEPMLVMEFMEHGSLYEVLQNPTIALESDLILHIIQDIAQGTRFLHSSNPPVIHGDLKSGNILIDSKFRAKLADFAEWPKKSDMYSIGVIINEIVSRKEPYHAATDDLSVILNGVTDPKVNRRPEIPSFCPVKVKKLIMFLWHADPKLRPTATELNNRLDDLNEQVFAACGPKKTSRLTRVVPTGDQDDFLYQAFPRHIADVLRSGGKVEPEPHNDVSICFSDIVGFTTIASKLDPLKVSSLLDRLYLKFDEVTRKYDLFKVETVGDAYMCAGNLANDQHEDHVRRIALFATGICKAASETLIDEDDPSVGYTKIRVGFHCGPVVSNVVGSLNPRYGVFGDTVNVAARMETTSAAGRVHCSELSAKRLMDDAPDLLVKARGATLMKDRGQMMTYWVSEV</sequence>
<dbReference type="InterPro" id="IPR008271">
    <property type="entry name" value="Ser/Thr_kinase_AS"/>
</dbReference>
<dbReference type="Pfam" id="PF00211">
    <property type="entry name" value="Guanylate_cyc"/>
    <property type="match status" value="1"/>
</dbReference>
<organism evidence="11 12">
    <name type="scientific">Cylindrotheca closterium</name>
    <dbReference type="NCBI Taxonomy" id="2856"/>
    <lineage>
        <taxon>Eukaryota</taxon>
        <taxon>Sar</taxon>
        <taxon>Stramenopiles</taxon>
        <taxon>Ochrophyta</taxon>
        <taxon>Bacillariophyta</taxon>
        <taxon>Bacillariophyceae</taxon>
        <taxon>Bacillariophycidae</taxon>
        <taxon>Bacillariales</taxon>
        <taxon>Bacillariaceae</taxon>
        <taxon>Cylindrotheca</taxon>
    </lineage>
</organism>
<dbReference type="InterPro" id="IPR011009">
    <property type="entry name" value="Kinase-like_dom_sf"/>
</dbReference>
<keyword evidence="12" id="KW-1185">Reference proteome</keyword>
<keyword evidence="7" id="KW-0456">Lyase</keyword>
<dbReference type="GO" id="GO:0004672">
    <property type="term" value="F:protein kinase activity"/>
    <property type="evidence" value="ECO:0007669"/>
    <property type="project" value="InterPro"/>
</dbReference>
<dbReference type="SUPFAM" id="SSF55073">
    <property type="entry name" value="Nucleotide cyclase"/>
    <property type="match status" value="1"/>
</dbReference>
<dbReference type="GO" id="GO:0005524">
    <property type="term" value="F:ATP binding"/>
    <property type="evidence" value="ECO:0007669"/>
    <property type="project" value="InterPro"/>
</dbReference>
<dbReference type="PROSITE" id="PS00108">
    <property type="entry name" value="PROTEIN_KINASE_ST"/>
    <property type="match status" value="1"/>
</dbReference>
<dbReference type="SMART" id="SM00044">
    <property type="entry name" value="CYCc"/>
    <property type="match status" value="1"/>
</dbReference>
<keyword evidence="3" id="KW-0812">Transmembrane</keyword>
<dbReference type="GO" id="GO:0035556">
    <property type="term" value="P:intracellular signal transduction"/>
    <property type="evidence" value="ECO:0007669"/>
    <property type="project" value="InterPro"/>
</dbReference>
<evidence type="ECO:0000256" key="3">
    <source>
        <dbReference type="ARBA" id="ARBA00022692"/>
    </source>
</evidence>
<evidence type="ECO:0000259" key="10">
    <source>
        <dbReference type="PROSITE" id="PS50125"/>
    </source>
</evidence>
<dbReference type="GO" id="GO:0007168">
    <property type="term" value="P:receptor guanylyl cyclase signaling pathway"/>
    <property type="evidence" value="ECO:0007669"/>
    <property type="project" value="TreeGrafter"/>
</dbReference>
<dbReference type="InterPro" id="IPR001054">
    <property type="entry name" value="A/G_cyclase"/>
</dbReference>
<gene>
    <name evidence="11" type="ORF">CYCCA115_LOCUS20072</name>
</gene>
<keyword evidence="8" id="KW-0141">cGMP biosynthesis</keyword>